<dbReference type="InterPro" id="IPR027417">
    <property type="entry name" value="P-loop_NTPase"/>
</dbReference>
<feature type="binding site" evidence="12">
    <location>
        <position position="490"/>
    </location>
    <ligand>
        <name>ATP</name>
        <dbReference type="ChEBI" id="CHEBI:30616"/>
    </ligand>
</feature>
<evidence type="ECO:0000259" key="15">
    <source>
        <dbReference type="PROSITE" id="PS51196"/>
    </source>
</evidence>
<keyword evidence="10 12" id="KW-0811">Translocation</keyword>
<dbReference type="PROSITE" id="PS51196">
    <property type="entry name" value="SECA_MOTOR_DEAD"/>
    <property type="match status" value="1"/>
</dbReference>
<evidence type="ECO:0000256" key="10">
    <source>
        <dbReference type="ARBA" id="ARBA00023010"/>
    </source>
</evidence>
<evidence type="ECO:0000256" key="7">
    <source>
        <dbReference type="ARBA" id="ARBA00022840"/>
    </source>
</evidence>
<dbReference type="Gene3D" id="3.90.1440.10">
    <property type="entry name" value="SecA, preprotein cross-linking domain"/>
    <property type="match status" value="1"/>
</dbReference>
<feature type="binding site" evidence="12">
    <location>
        <position position="82"/>
    </location>
    <ligand>
        <name>ATP</name>
        <dbReference type="ChEBI" id="CHEBI:30616"/>
    </ligand>
</feature>
<dbReference type="InterPro" id="IPR001650">
    <property type="entry name" value="Helicase_C-like"/>
</dbReference>
<dbReference type="InterPro" id="IPR044722">
    <property type="entry name" value="SecA_SF2_C"/>
</dbReference>
<dbReference type="InterPro" id="IPR020937">
    <property type="entry name" value="SecA_CS"/>
</dbReference>
<evidence type="ECO:0000256" key="9">
    <source>
        <dbReference type="ARBA" id="ARBA00022967"/>
    </source>
</evidence>
<comment type="catalytic activity">
    <reaction evidence="12">
        <text>ATP + H2O + cellular proteinSide 1 = ADP + phosphate + cellular proteinSide 2.</text>
        <dbReference type="EC" id="7.4.2.8"/>
    </reaction>
</comment>
<dbReference type="Pfam" id="PF07516">
    <property type="entry name" value="SecA_SW"/>
    <property type="match status" value="1"/>
</dbReference>
<dbReference type="CDD" id="cd17928">
    <property type="entry name" value="DEXDc_SecA"/>
    <property type="match status" value="1"/>
</dbReference>
<dbReference type="Pfam" id="PF07517">
    <property type="entry name" value="SecA_DEAD"/>
    <property type="match status" value="1"/>
</dbReference>
<evidence type="ECO:0000256" key="3">
    <source>
        <dbReference type="ARBA" id="ARBA00022448"/>
    </source>
</evidence>
<evidence type="ECO:0000256" key="12">
    <source>
        <dbReference type="HAMAP-Rule" id="MF_01382"/>
    </source>
</evidence>
<evidence type="ECO:0000256" key="11">
    <source>
        <dbReference type="ARBA" id="ARBA00023136"/>
    </source>
</evidence>
<dbReference type="PANTHER" id="PTHR30612">
    <property type="entry name" value="SECA INNER MEMBRANE COMPONENT OF SEC PROTEIN SECRETION SYSTEM"/>
    <property type="match status" value="1"/>
</dbReference>
<dbReference type="InterPro" id="IPR011116">
    <property type="entry name" value="SecA_Wing/Scaffold"/>
</dbReference>
<dbReference type="PROSITE" id="PS01312">
    <property type="entry name" value="SECA"/>
    <property type="match status" value="1"/>
</dbReference>
<keyword evidence="8 12" id="KW-0653">Protein transport</keyword>
<comment type="function">
    <text evidence="12">Part of the Sec protein translocase complex. Interacts with the SecYEG preprotein conducting channel. Has a central role in coupling the hydrolysis of ATP to the transfer of proteins into and across the cell membrane, serving as an ATP-driven molecular motor driving the stepwise translocation of polypeptide chains across the membrane.</text>
</comment>
<dbReference type="Gene3D" id="3.40.50.300">
    <property type="entry name" value="P-loop containing nucleotide triphosphate hydrolases"/>
    <property type="match status" value="3"/>
</dbReference>
<comment type="subcellular location">
    <subcellularLocation>
        <location evidence="12">Cell membrane</location>
        <topology evidence="12">Peripheral membrane protein</topology>
        <orientation evidence="12">Cytoplasmic side</orientation>
    </subcellularLocation>
    <subcellularLocation>
        <location evidence="12">Cytoplasm</location>
    </subcellularLocation>
    <subcellularLocation>
        <location evidence="1">Membrane</location>
        <topology evidence="1">Peripheral membrane protein</topology>
    </subcellularLocation>
    <text evidence="12">Distribution is 50-50.</text>
</comment>
<evidence type="ECO:0000256" key="6">
    <source>
        <dbReference type="ARBA" id="ARBA00022741"/>
    </source>
</evidence>
<dbReference type="InterPro" id="IPR014018">
    <property type="entry name" value="SecA_motor_DEAD"/>
</dbReference>
<dbReference type="HAMAP" id="MF_01382">
    <property type="entry name" value="SecA"/>
    <property type="match status" value="1"/>
</dbReference>
<dbReference type="PRINTS" id="PR00906">
    <property type="entry name" value="SECA"/>
</dbReference>
<sequence length="764" mass="83526">MGVSQRLKSKFRRFLQRPGSTVDLGPLEKRLPAIEAREEELAALDDAELTEAAGKADDYVDICAIGREAARRGLDQRPYDVQLLGAMALLSGKVAEMATGEGKTLTATIAAYGHVRRGNGPVHVLTVNDYLARRDAQWMEPVYQLLGLSVGWVTEASSAEERREAYAKDVTYVSVSEAGFDFLRDQLVTDLEDRVQPGLATAIVDEADSILIDEARVPMVLAGAVPGEQDPLNTAATLVRGLRAGRDYEVADDGRSVAFTAAGLAAVEDKLGGINLFADENIEQLSAVNVALHAHALLHRDVDYIVRDGAVELIDEMRGRVAQRRRWPDGLQAAVEAKEGLSATAEGEVLGTITVQAFVALYRTVCGMTATAVLVGDQLREFFSLEVAVIPSNTPCVRVDDPDRIYATRAEKEEALIDEIKRCHEVGRPVLVGTLDVKESEGLAAGLNAAGVPCVVLNAKNDDEEAAIIAEAGAYGAVTVSTQMAGRGVDIRLGGSDQSDRERVAELGGLYVIGSGRHDSRRVDNQLRGRAGRQGDPGGSVFFVSLEDDLVVRHAPDAIPSSPRMNADGLVTDEQVDFAVEHAQRIAEGVNYEIHRNTWRYSVVIEQQRKALAERRERLLTSEVAAIMLIERFPERTEEMDEDILSRAARSIALYHLDRLWAEHLAELSEVREGVHLRALGRLDPLDEFHRAAVPAFNALIPEIEARTVATFEETEFDDDWQPDQAELVRPSATWTYLVHDNPFGSELDRLIAAVGRRLSSTPR</sequence>
<dbReference type="PROSITE" id="PS51194">
    <property type="entry name" value="HELICASE_CTER"/>
    <property type="match status" value="1"/>
</dbReference>
<dbReference type="InterPro" id="IPR036266">
    <property type="entry name" value="SecA_Wing/Scaffold_sf"/>
</dbReference>
<dbReference type="SMART" id="SM00957">
    <property type="entry name" value="SecA_DEAD"/>
    <property type="match status" value="1"/>
</dbReference>
<dbReference type="InterPro" id="IPR026389">
    <property type="entry name" value="SecA_Actinobact-type"/>
</dbReference>
<comment type="subunit">
    <text evidence="12">Monomer and homodimer. Part of the essential Sec protein translocation apparatus which comprises SecA, SecYEG and auxiliary proteins SecDF. Other proteins may also be involved.</text>
</comment>
<protein>
    <recommendedName>
        <fullName evidence="12">Protein translocase subunit SecA</fullName>
        <ecNumber evidence="12">7.4.2.8</ecNumber>
    </recommendedName>
</protein>
<evidence type="ECO:0000256" key="4">
    <source>
        <dbReference type="ARBA" id="ARBA00022475"/>
    </source>
</evidence>
<evidence type="ECO:0000313" key="16">
    <source>
        <dbReference type="EMBL" id="MFD1321751.1"/>
    </source>
</evidence>
<feature type="domain" description="SecA family profile" evidence="15">
    <location>
        <begin position="9"/>
        <end position="587"/>
    </location>
</feature>
<evidence type="ECO:0000259" key="14">
    <source>
        <dbReference type="PROSITE" id="PS51194"/>
    </source>
</evidence>
<dbReference type="RefSeq" id="WP_377570011.1">
    <property type="nucleotide sequence ID" value="NZ_JBHTMP010000014.1"/>
</dbReference>
<gene>
    <name evidence="16" type="primary">secA2</name>
    <name evidence="12" type="synonym">secA</name>
    <name evidence="16" type="ORF">ACFQ4H_11690</name>
</gene>
<dbReference type="PROSITE" id="PS51192">
    <property type="entry name" value="HELICASE_ATP_BIND_1"/>
    <property type="match status" value="1"/>
</dbReference>
<keyword evidence="6 12" id="KW-0547">Nucleotide-binding</keyword>
<dbReference type="NCBIfam" id="TIGR04221">
    <property type="entry name" value="SecA2_Mycobac"/>
    <property type="match status" value="1"/>
</dbReference>
<dbReference type="EC" id="7.4.2.8" evidence="12"/>
<dbReference type="InterPro" id="IPR000185">
    <property type="entry name" value="SecA"/>
</dbReference>
<evidence type="ECO:0000313" key="17">
    <source>
        <dbReference type="Proteomes" id="UP001597260"/>
    </source>
</evidence>
<dbReference type="InterPro" id="IPR011130">
    <property type="entry name" value="SecA_preprotein_X-link_dom"/>
</dbReference>
<dbReference type="SUPFAM" id="SSF81886">
    <property type="entry name" value="Helical scaffold and wing domains of SecA"/>
    <property type="match status" value="1"/>
</dbReference>
<proteinExistence type="inferred from homology"/>
<dbReference type="Pfam" id="PF01043">
    <property type="entry name" value="SecA_PP_bind"/>
    <property type="match status" value="1"/>
</dbReference>
<dbReference type="CDD" id="cd18803">
    <property type="entry name" value="SF2_C_secA"/>
    <property type="match status" value="1"/>
</dbReference>
<evidence type="ECO:0000256" key="5">
    <source>
        <dbReference type="ARBA" id="ARBA00022490"/>
    </source>
</evidence>
<dbReference type="Proteomes" id="UP001597260">
    <property type="component" value="Unassembled WGS sequence"/>
</dbReference>
<keyword evidence="3 12" id="KW-0813">Transport</keyword>
<dbReference type="PANTHER" id="PTHR30612:SF0">
    <property type="entry name" value="CHLOROPLAST PROTEIN-TRANSPORTING ATPASE"/>
    <property type="match status" value="1"/>
</dbReference>
<feature type="binding site" evidence="12">
    <location>
        <begin position="100"/>
        <end position="104"/>
    </location>
    <ligand>
        <name>ATP</name>
        <dbReference type="ChEBI" id="CHEBI:30616"/>
    </ligand>
</feature>
<dbReference type="EMBL" id="JBHTMP010000014">
    <property type="protein sequence ID" value="MFD1321751.1"/>
    <property type="molecule type" value="Genomic_DNA"/>
</dbReference>
<accession>A0ABW3YBR8</accession>
<dbReference type="InterPro" id="IPR036670">
    <property type="entry name" value="SecA_X-link_sf"/>
</dbReference>
<keyword evidence="4 12" id="KW-1003">Cell membrane</keyword>
<dbReference type="InterPro" id="IPR011115">
    <property type="entry name" value="SecA_DEAD"/>
</dbReference>
<feature type="domain" description="Helicase ATP-binding" evidence="13">
    <location>
        <begin position="84"/>
        <end position="244"/>
    </location>
</feature>
<name>A0ABW3YBR8_9ACTN</name>
<dbReference type="SMART" id="SM00958">
    <property type="entry name" value="SecA_PP_bind"/>
    <property type="match status" value="1"/>
</dbReference>
<dbReference type="InterPro" id="IPR014001">
    <property type="entry name" value="Helicase_ATP-bd"/>
</dbReference>
<dbReference type="Gene3D" id="1.10.3060.10">
    <property type="entry name" value="Helical scaffold and wing domains of SecA"/>
    <property type="match status" value="2"/>
</dbReference>
<organism evidence="16 17">
    <name type="scientific">Micromonospora sonneratiae</name>
    <dbReference type="NCBI Taxonomy" id="1184706"/>
    <lineage>
        <taxon>Bacteria</taxon>
        <taxon>Bacillati</taxon>
        <taxon>Actinomycetota</taxon>
        <taxon>Actinomycetes</taxon>
        <taxon>Micromonosporales</taxon>
        <taxon>Micromonosporaceae</taxon>
        <taxon>Micromonospora</taxon>
    </lineage>
</organism>
<keyword evidence="9 12" id="KW-1278">Translocase</keyword>
<evidence type="ECO:0000256" key="8">
    <source>
        <dbReference type="ARBA" id="ARBA00022927"/>
    </source>
</evidence>
<comment type="caution">
    <text evidence="16">The sequence shown here is derived from an EMBL/GenBank/DDBJ whole genome shotgun (WGS) entry which is preliminary data.</text>
</comment>
<dbReference type="SUPFAM" id="SSF81767">
    <property type="entry name" value="Pre-protein crosslinking domain of SecA"/>
    <property type="match status" value="1"/>
</dbReference>
<keyword evidence="11 12" id="KW-0472">Membrane</keyword>
<dbReference type="SUPFAM" id="SSF52540">
    <property type="entry name" value="P-loop containing nucleoside triphosphate hydrolases"/>
    <property type="match status" value="2"/>
</dbReference>
<evidence type="ECO:0000256" key="1">
    <source>
        <dbReference type="ARBA" id="ARBA00004170"/>
    </source>
</evidence>
<keyword evidence="7 12" id="KW-0067">ATP-binding</keyword>
<feature type="domain" description="Helicase C-terminal" evidence="14">
    <location>
        <begin position="415"/>
        <end position="578"/>
    </location>
</feature>
<evidence type="ECO:0000256" key="2">
    <source>
        <dbReference type="ARBA" id="ARBA00007650"/>
    </source>
</evidence>
<evidence type="ECO:0000259" key="13">
    <source>
        <dbReference type="PROSITE" id="PS51192"/>
    </source>
</evidence>
<comment type="similarity">
    <text evidence="2 12">Belongs to the SecA family.</text>
</comment>
<dbReference type="Pfam" id="PF21090">
    <property type="entry name" value="P-loop_SecA"/>
    <property type="match status" value="2"/>
</dbReference>
<keyword evidence="17" id="KW-1185">Reference proteome</keyword>
<keyword evidence="5 12" id="KW-0963">Cytoplasm</keyword>
<reference evidence="17" key="1">
    <citation type="journal article" date="2019" name="Int. J. Syst. Evol. Microbiol.">
        <title>The Global Catalogue of Microorganisms (GCM) 10K type strain sequencing project: providing services to taxonomists for standard genome sequencing and annotation.</title>
        <authorList>
            <consortium name="The Broad Institute Genomics Platform"/>
            <consortium name="The Broad Institute Genome Sequencing Center for Infectious Disease"/>
            <person name="Wu L."/>
            <person name="Ma J."/>
        </authorList>
    </citation>
    <scope>NUCLEOTIDE SEQUENCE [LARGE SCALE GENOMIC DNA]</scope>
    <source>
        <strain evidence="17">JCM 31037</strain>
    </source>
</reference>